<keyword evidence="6 7" id="KW-0472">Membrane</keyword>
<feature type="transmembrane region" description="Helical" evidence="7">
    <location>
        <begin position="42"/>
        <end position="62"/>
    </location>
</feature>
<dbReference type="PANTHER" id="PTHR43266:SF2">
    <property type="entry name" value="MAJOR FACILITATOR SUPERFAMILY (MFS) PROFILE DOMAIN-CONTAINING PROTEIN"/>
    <property type="match status" value="1"/>
</dbReference>
<evidence type="ECO:0000256" key="1">
    <source>
        <dbReference type="ARBA" id="ARBA00004651"/>
    </source>
</evidence>
<sequence>MTRAFYIILAAQFFSSLADNALLIASIALLREMLADRSQEPLLKAFFTVSYVLLAPFVGAFADSRPKGNVMFITNTIKVIGCAIMLFGIHPMLAYAVVGLGAAAYSPAKYGIITELLPAEKLVAANGWMEAATILSIIFGTVLGGFLSSSFTHNWLINTLPFITLSPATTAIAIICGVYAFAALLNRIIPDTGVIYGKQAHTPWKLIKDFWQCNLILWRDKLGQISLAITTLLWGVAAVMQFIILDWAQTDLGKTLEQASAMQAFVGVGSTIGALLAARFVAMRRATSVIPVGMFIGISLISLLWIRSVWMAFPLMIGIGALAGFFIVPMNAMLQHRGYVLLSAGHSIAVQNFNENLSILLMLSVYAGLKYFHVPLHTSIVFFVVLITLLMYLFYRWYLYNKVHYNADKLIEEIAHHDHT</sequence>
<keyword evidence="3" id="KW-1003">Cell membrane</keyword>
<feature type="transmembrane region" description="Helical" evidence="7">
    <location>
        <begin position="289"/>
        <end position="306"/>
    </location>
</feature>
<dbReference type="GO" id="GO:0022857">
    <property type="term" value="F:transmembrane transporter activity"/>
    <property type="evidence" value="ECO:0007669"/>
    <property type="project" value="InterPro"/>
</dbReference>
<comment type="subcellular location">
    <subcellularLocation>
        <location evidence="1">Cell membrane</location>
        <topology evidence="1">Multi-pass membrane protein</topology>
    </subcellularLocation>
</comment>
<dbReference type="KEGG" id="hyf:DTO96_101616"/>
<keyword evidence="2" id="KW-0813">Transport</keyword>
<dbReference type="Proteomes" id="UP000252182">
    <property type="component" value="Chromosome"/>
</dbReference>
<evidence type="ECO:0000256" key="4">
    <source>
        <dbReference type="ARBA" id="ARBA00022692"/>
    </source>
</evidence>
<dbReference type="CDD" id="cd06173">
    <property type="entry name" value="MFS_MefA_like"/>
    <property type="match status" value="1"/>
</dbReference>
<gene>
    <name evidence="8" type="primary">lplT_2</name>
    <name evidence="8" type="ORF">DTO96_101616</name>
</gene>
<name>A0A345DBY8_9BURK</name>
<feature type="transmembrane region" description="Helical" evidence="7">
    <location>
        <begin position="264"/>
        <end position="282"/>
    </location>
</feature>
<evidence type="ECO:0000256" key="3">
    <source>
        <dbReference type="ARBA" id="ARBA00022475"/>
    </source>
</evidence>
<feature type="transmembrane region" description="Helical" evidence="7">
    <location>
        <begin position="77"/>
        <end position="106"/>
    </location>
</feature>
<reference evidence="9" key="1">
    <citation type="submission" date="2018-07" db="EMBL/GenBank/DDBJ databases">
        <authorList>
            <person name="Kim H."/>
        </authorList>
    </citation>
    <scope>NUCLEOTIDE SEQUENCE [LARGE SCALE GENOMIC DNA]</scope>
    <source>
        <strain evidence="9">F02</strain>
    </source>
</reference>
<feature type="transmembrane region" description="Helical" evidence="7">
    <location>
        <begin position="127"/>
        <end position="148"/>
    </location>
</feature>
<evidence type="ECO:0000313" key="9">
    <source>
        <dbReference type="Proteomes" id="UP000252182"/>
    </source>
</evidence>
<dbReference type="SUPFAM" id="SSF103473">
    <property type="entry name" value="MFS general substrate transporter"/>
    <property type="match status" value="1"/>
</dbReference>
<dbReference type="AlphaFoldDB" id="A0A345DBY8"/>
<feature type="transmembrane region" description="Helical" evidence="7">
    <location>
        <begin position="355"/>
        <end position="374"/>
    </location>
</feature>
<evidence type="ECO:0000256" key="5">
    <source>
        <dbReference type="ARBA" id="ARBA00022989"/>
    </source>
</evidence>
<keyword evidence="9" id="KW-1185">Reference proteome</keyword>
<dbReference type="PANTHER" id="PTHR43266">
    <property type="entry name" value="MACROLIDE-EFFLUX PROTEIN"/>
    <property type="match status" value="1"/>
</dbReference>
<dbReference type="Pfam" id="PF07690">
    <property type="entry name" value="MFS_1"/>
    <property type="match status" value="1"/>
</dbReference>
<evidence type="ECO:0000313" key="8">
    <source>
        <dbReference type="EMBL" id="AXF85876.1"/>
    </source>
</evidence>
<feature type="transmembrane region" description="Helical" evidence="7">
    <location>
        <begin position="225"/>
        <end position="244"/>
    </location>
</feature>
<dbReference type="InterPro" id="IPR036259">
    <property type="entry name" value="MFS_trans_sf"/>
</dbReference>
<proteinExistence type="predicted"/>
<dbReference type="InterPro" id="IPR011701">
    <property type="entry name" value="MFS"/>
</dbReference>
<dbReference type="NCBIfam" id="NF008397">
    <property type="entry name" value="PRK11195.1"/>
    <property type="match status" value="1"/>
</dbReference>
<keyword evidence="4 7" id="KW-0812">Transmembrane</keyword>
<evidence type="ECO:0000256" key="7">
    <source>
        <dbReference type="SAM" id="Phobius"/>
    </source>
</evidence>
<feature type="transmembrane region" description="Helical" evidence="7">
    <location>
        <begin position="160"/>
        <end position="185"/>
    </location>
</feature>
<dbReference type="Gene3D" id="1.20.1250.20">
    <property type="entry name" value="MFS general substrate transporter like domains"/>
    <property type="match status" value="1"/>
</dbReference>
<organism evidence="8 9">
    <name type="scientific">Ephemeroptericola cinctiostellae</name>
    <dbReference type="NCBI Taxonomy" id="2268024"/>
    <lineage>
        <taxon>Bacteria</taxon>
        <taxon>Pseudomonadati</taxon>
        <taxon>Pseudomonadota</taxon>
        <taxon>Betaproteobacteria</taxon>
        <taxon>Burkholderiales</taxon>
        <taxon>Burkholderiaceae</taxon>
        <taxon>Ephemeroptericola</taxon>
    </lineage>
</organism>
<dbReference type="GO" id="GO:0005886">
    <property type="term" value="C:plasma membrane"/>
    <property type="evidence" value="ECO:0007669"/>
    <property type="project" value="UniProtKB-SubCell"/>
</dbReference>
<feature type="transmembrane region" description="Helical" evidence="7">
    <location>
        <begin position="380"/>
        <end position="399"/>
    </location>
</feature>
<dbReference type="OrthoDB" id="9803968at2"/>
<dbReference type="RefSeq" id="WP_114563024.1">
    <property type="nucleotide sequence ID" value="NZ_CP031124.1"/>
</dbReference>
<dbReference type="EMBL" id="CP031124">
    <property type="protein sequence ID" value="AXF85876.1"/>
    <property type="molecule type" value="Genomic_DNA"/>
</dbReference>
<accession>A0A345DBY8</accession>
<evidence type="ECO:0000256" key="6">
    <source>
        <dbReference type="ARBA" id="ARBA00023136"/>
    </source>
</evidence>
<feature type="transmembrane region" description="Helical" evidence="7">
    <location>
        <begin position="6"/>
        <end position="30"/>
    </location>
</feature>
<feature type="transmembrane region" description="Helical" evidence="7">
    <location>
        <begin position="312"/>
        <end position="334"/>
    </location>
</feature>
<evidence type="ECO:0000256" key="2">
    <source>
        <dbReference type="ARBA" id="ARBA00022448"/>
    </source>
</evidence>
<keyword evidence="5 7" id="KW-1133">Transmembrane helix</keyword>
<protein>
    <submittedName>
        <fullName evidence="8">Lysophospholipid transporter LplT</fullName>
    </submittedName>
</protein>